<gene>
    <name evidence="2" type="ORF">SAMN05216404_10493</name>
</gene>
<accession>A0A1H8G4T1</accession>
<reference evidence="2 3" key="1">
    <citation type="submission" date="2016-10" db="EMBL/GenBank/DDBJ databases">
        <authorList>
            <person name="de Groot N.N."/>
        </authorList>
    </citation>
    <scope>NUCLEOTIDE SEQUENCE [LARGE SCALE GENOMIC DNA]</scope>
    <source>
        <strain evidence="2 3">Nl18</strain>
    </source>
</reference>
<name>A0A1H8G4T1_9PROT</name>
<feature type="domain" description="DUF4062" evidence="1">
    <location>
        <begin position="8"/>
        <end position="89"/>
    </location>
</feature>
<evidence type="ECO:0000313" key="2">
    <source>
        <dbReference type="EMBL" id="SEN38889.1"/>
    </source>
</evidence>
<sequence length="574" mass="65487">MTNLPEFRIYLSSTIEDLKEERDVAINVLRRHGLVMDSYRASEKKTVATCISDVHQCNLYIGIIGRRYGWVPDGEHDKNAKSITELEYEACRTEGRNIPRLIYLKKGGFSEEHIDAIKHQKTAERIESFRDRCKREQQSYEFSNSNELQLRLTEEVISARTRFHRDQAPGQPIFDPRKHWNCALRPVTILSLRGSDDDIRDQIIKHAPTFFSIAELSSPGNDIAWQLDQGLQAGQLCCLLVTPTSLPRMTTLEGSPRFGRVINILRQRQGLAVLLCLDIDPQHLPPEWQPLNSISMNSGQLSQFPLAAVKQICDEFRSLATVTNEPRLALPCIVIAPTLDEAESLVKAEPDLIMRFDEEERDQRLRQFKQLASAASALHNDWPRGMYGNARVHWRCFGSSFRTVQQLIQDVVNDINKASRGSRERQLLHDAEIIVRHYSLDEYLDDMEGSKRVILSLRDKGCLFMVDELALLHPRLREASRILLATSRSAIVSISPCDPAHLSTHRLLGEFSFLHIGSIVSRFKAEQDPQCELALNNEERVCRWLRVAIPRLIIEADGFSSQPNLVNKIDELLG</sequence>
<dbReference type="RefSeq" id="WP_074745314.1">
    <property type="nucleotide sequence ID" value="NZ_FOCT01000004.1"/>
</dbReference>
<evidence type="ECO:0000259" key="1">
    <source>
        <dbReference type="Pfam" id="PF13271"/>
    </source>
</evidence>
<dbReference type="EMBL" id="FOCT01000004">
    <property type="protein sequence ID" value="SEN38889.1"/>
    <property type="molecule type" value="Genomic_DNA"/>
</dbReference>
<evidence type="ECO:0000313" key="3">
    <source>
        <dbReference type="Proteomes" id="UP000183898"/>
    </source>
</evidence>
<dbReference type="Pfam" id="PF13271">
    <property type="entry name" value="DUF4062"/>
    <property type="match status" value="1"/>
</dbReference>
<dbReference type="InterPro" id="IPR025139">
    <property type="entry name" value="DUF4062"/>
</dbReference>
<organism evidence="2 3">
    <name type="scientific">Nitrosospira multiformis</name>
    <dbReference type="NCBI Taxonomy" id="1231"/>
    <lineage>
        <taxon>Bacteria</taxon>
        <taxon>Pseudomonadati</taxon>
        <taxon>Pseudomonadota</taxon>
        <taxon>Betaproteobacteria</taxon>
        <taxon>Nitrosomonadales</taxon>
        <taxon>Nitrosomonadaceae</taxon>
        <taxon>Nitrosospira</taxon>
    </lineage>
</organism>
<proteinExistence type="predicted"/>
<dbReference type="AlphaFoldDB" id="A0A1H8G4T1"/>
<dbReference type="Proteomes" id="UP000183898">
    <property type="component" value="Unassembled WGS sequence"/>
</dbReference>
<protein>
    <recommendedName>
        <fullName evidence="1">DUF4062 domain-containing protein</fullName>
    </recommendedName>
</protein>